<organism evidence="1 4">
    <name type="scientific">Streptomyces radicis</name>
    <dbReference type="NCBI Taxonomy" id="1750517"/>
    <lineage>
        <taxon>Bacteria</taxon>
        <taxon>Bacillati</taxon>
        <taxon>Actinomycetota</taxon>
        <taxon>Actinomycetes</taxon>
        <taxon>Kitasatosporales</taxon>
        <taxon>Streptomycetaceae</taxon>
        <taxon>Streptomyces</taxon>
    </lineage>
</organism>
<dbReference type="OrthoDB" id="3323334at2"/>
<evidence type="ECO:0000313" key="4">
    <source>
        <dbReference type="Proteomes" id="UP000275024"/>
    </source>
</evidence>
<dbReference type="AlphaFoldDB" id="A0A3A9VRW6"/>
<reference evidence="3 4" key="1">
    <citation type="submission" date="2018-09" db="EMBL/GenBank/DDBJ databases">
        <title>Streptomyces sp. nov. DS1-2, an endophytic actinomycete isolated from roots of Dendrobium scabrilingue.</title>
        <authorList>
            <person name="Kuncharoen N."/>
            <person name="Kudo T."/>
            <person name="Ohkuma M."/>
            <person name="Yuki M."/>
            <person name="Tanasupawat S."/>
        </authorList>
    </citation>
    <scope>NUCLEOTIDE SEQUENCE [LARGE SCALE GENOMIC DNA]</scope>
    <source>
        <strain evidence="1 4">AZ1-7</strain>
        <strain evidence="2 3">DS1-2</strain>
    </source>
</reference>
<dbReference type="NCBIfam" id="TIGR04141">
    <property type="entry name" value="TIGR04141 family sporadically distributed protein"/>
    <property type="match status" value="1"/>
</dbReference>
<dbReference type="InterPro" id="IPR026487">
    <property type="entry name" value="CHP04141"/>
</dbReference>
<evidence type="ECO:0000313" key="1">
    <source>
        <dbReference type="EMBL" id="RKN03519.1"/>
    </source>
</evidence>
<evidence type="ECO:0000313" key="3">
    <source>
        <dbReference type="Proteomes" id="UP000268652"/>
    </source>
</evidence>
<dbReference type="Proteomes" id="UP000275024">
    <property type="component" value="Unassembled WGS sequence"/>
</dbReference>
<dbReference type="EMBL" id="RBDX01000048">
    <property type="protein sequence ID" value="RKN03519.1"/>
    <property type="molecule type" value="Genomic_DNA"/>
</dbReference>
<sequence>MVSDRALRWIEAEVSLGSRRFFLLDGEWYETDPAYLISLQEAVRRLIRRRPSLDLPAWLPGQSERAYNEAVPDARPGFLCFDRDTVRTAFHRGNGVEVCDLLAPDGTLVMVKRAGGSGPLSHLFGQGVVAVQTLLNSPEARGKFARAAGLPPDFRPTKVVFAVLLKGHADLTPSTLYPFSRITLVHTARTLESWGVEVEVIGIRQDTATESGAVRAA</sequence>
<proteinExistence type="predicted"/>
<dbReference type="Proteomes" id="UP000268652">
    <property type="component" value="Unassembled WGS sequence"/>
</dbReference>
<dbReference type="EMBL" id="RBDY01000014">
    <property type="protein sequence ID" value="RKN20327.1"/>
    <property type="molecule type" value="Genomic_DNA"/>
</dbReference>
<comment type="caution">
    <text evidence="1">The sequence shown here is derived from an EMBL/GenBank/DDBJ whole genome shotgun (WGS) entry which is preliminary data.</text>
</comment>
<accession>A0A3A9VRW6</accession>
<gene>
    <name evidence="2" type="ORF">D7318_19500</name>
    <name evidence="1" type="ORF">D7319_31380</name>
</gene>
<dbReference type="Pfam" id="PF19614">
    <property type="entry name" value="DUF6119"/>
    <property type="match status" value="1"/>
</dbReference>
<protein>
    <submittedName>
        <fullName evidence="1">Uncharacterized protein</fullName>
    </submittedName>
</protein>
<evidence type="ECO:0000313" key="2">
    <source>
        <dbReference type="EMBL" id="RKN20327.1"/>
    </source>
</evidence>
<keyword evidence="3" id="KW-1185">Reference proteome</keyword>
<name>A0A3A9VRW6_9ACTN</name>